<dbReference type="RefSeq" id="WP_133426051.1">
    <property type="nucleotide sequence ID" value="NZ_SDLO01000004.1"/>
</dbReference>
<gene>
    <name evidence="1" type="ORF">EUA03_06850</name>
</gene>
<dbReference type="Proteomes" id="UP000294929">
    <property type="component" value="Unassembled WGS sequence"/>
</dbReference>
<protein>
    <submittedName>
        <fullName evidence="1">Uncharacterized protein</fullName>
    </submittedName>
</protein>
<accession>A0A4R5WLL5</accession>
<name>A0A4R5WLL5_MYCMU</name>
<organism evidence="1 2">
    <name type="scientific">Mycolicibacterium mucogenicum</name>
    <name type="common">Mycobacterium mucogenicum</name>
    <dbReference type="NCBI Taxonomy" id="56689"/>
    <lineage>
        <taxon>Bacteria</taxon>
        <taxon>Bacillati</taxon>
        <taxon>Actinomycetota</taxon>
        <taxon>Actinomycetes</taxon>
        <taxon>Mycobacteriales</taxon>
        <taxon>Mycobacteriaceae</taxon>
        <taxon>Mycolicibacterium</taxon>
    </lineage>
</organism>
<evidence type="ECO:0000313" key="2">
    <source>
        <dbReference type="Proteomes" id="UP000294929"/>
    </source>
</evidence>
<reference evidence="1 2" key="1">
    <citation type="submission" date="2019-01" db="EMBL/GenBank/DDBJ databases">
        <title>High-quality-draft genome sequences of five non-tuberculosis mycobacteriaceae isolated from a nosocomial environment.</title>
        <authorList>
            <person name="Tiago I."/>
            <person name="Alarico S."/>
            <person name="Pereira S.G."/>
            <person name="Coelho C."/>
            <person name="Maranha A."/>
            <person name="Empadinhas N."/>
        </authorList>
    </citation>
    <scope>NUCLEOTIDE SEQUENCE [LARGE SCALE GENOMIC DNA]</scope>
    <source>
        <strain evidence="1 2">24AIII</strain>
    </source>
</reference>
<sequence length="624" mass="67733">MNTLTLQDVADLAKVQRPVVSMWRKRPMVRGVSMPFPDPVNTVDGAARFSRHEVVDWLARTGRGNNTEHNYDAPAIAVPDGVALADVVTLLCWHVLTGRELTGLSKSALITSAEQFDPDDTLLVAEIRALAVSDELLGYVDDLLEASLGPADALQRVDSGRLKRDQQLREFTDEAVMLLRCVIEAAAIHLEHDEVVLRTDGSSMALDVAEALELDVVAKDRQMRRRAVIRGIHVREGMSRKQVSAVSVVGLDNSDALDQADEVMLGLQPGDIAIVIGSAAVLSDELAGPLQNRRAEILRVGNLVAALRAPRGFWREAHRQSLAVWVCVGGAQAQQIWVADLAAVEHLELTDVAADVAGALAQTDNRAFRYARRIPLSGVLAGAAAVVPQGVRAVQLRERDESQHLDRVHRTTMVTMTPLPVLDVLVAQAPGRIQLAHRSLAELRAGKRLEVKRGRRIDIRHGSPEGTVRVVPEELVGVLVLDPFDAVAKYPRAVRTEPGDVIFLEKPRPRAWVDQVGGAMVASPARIIRLRDPAEVGPMVLATVINQMAAPGSEWPTWSVPVLRRDEAARLEAALLEAENYEQEACRRVEAARELKTALINGVAAGALTLDAQPTTPGVAAVSR</sequence>
<evidence type="ECO:0000313" key="1">
    <source>
        <dbReference type="EMBL" id="TDK91937.1"/>
    </source>
</evidence>
<proteinExistence type="predicted"/>
<dbReference type="EMBL" id="SDLO01000004">
    <property type="protein sequence ID" value="TDK91937.1"/>
    <property type="molecule type" value="Genomic_DNA"/>
</dbReference>
<comment type="caution">
    <text evidence="1">The sequence shown here is derived from an EMBL/GenBank/DDBJ whole genome shotgun (WGS) entry which is preliminary data.</text>
</comment>
<dbReference type="AlphaFoldDB" id="A0A4R5WLL5"/>